<reference evidence="2 3" key="1">
    <citation type="submission" date="2014-06" db="EMBL/GenBank/DDBJ databases">
        <title>Draft genome sequence of iron oxidizing acidophile Leptospirillum ferriphilum DSM14647.</title>
        <authorList>
            <person name="Cardenas J.P."/>
            <person name="Lazcano M."/>
            <person name="Ossandon F.J."/>
            <person name="Corbett M."/>
            <person name="Holmes D.S."/>
            <person name="Watkin E."/>
        </authorList>
    </citation>
    <scope>NUCLEOTIDE SEQUENCE [LARGE SCALE GENOMIC DNA]</scope>
    <source>
        <strain evidence="2 3">DSM 14647</strain>
    </source>
</reference>
<name>A0A094YJN4_9BACT</name>
<sequence length="43" mass="4515">MSVAPGGVSMGSVLASFPEEPGESPHNLCDPTRIILQKTGYLQ</sequence>
<evidence type="ECO:0000313" key="3">
    <source>
        <dbReference type="Proteomes" id="UP000029452"/>
    </source>
</evidence>
<accession>A0A094YJN4</accession>
<organism evidence="2 3">
    <name type="scientific">Leptospirillum ferriphilum</name>
    <dbReference type="NCBI Taxonomy" id="178606"/>
    <lineage>
        <taxon>Bacteria</taxon>
        <taxon>Pseudomonadati</taxon>
        <taxon>Nitrospirota</taxon>
        <taxon>Nitrospiria</taxon>
        <taxon>Nitrospirales</taxon>
        <taxon>Nitrospiraceae</taxon>
        <taxon>Leptospirillum</taxon>
    </lineage>
</organism>
<proteinExistence type="predicted"/>
<dbReference type="EMBL" id="JPGK01000006">
    <property type="protein sequence ID" value="KGA93421.1"/>
    <property type="molecule type" value="Genomic_DNA"/>
</dbReference>
<feature type="region of interest" description="Disordered" evidence="1">
    <location>
        <begin position="1"/>
        <end position="30"/>
    </location>
</feature>
<protein>
    <submittedName>
        <fullName evidence="2">Uncharacterized protein</fullName>
    </submittedName>
</protein>
<dbReference type="AlphaFoldDB" id="A0A094YJN4"/>
<dbReference type="Proteomes" id="UP000029452">
    <property type="component" value="Unassembled WGS sequence"/>
</dbReference>
<evidence type="ECO:0000313" key="2">
    <source>
        <dbReference type="EMBL" id="KGA93421.1"/>
    </source>
</evidence>
<comment type="caution">
    <text evidence="2">The sequence shown here is derived from an EMBL/GenBank/DDBJ whole genome shotgun (WGS) entry which is preliminary data.</text>
</comment>
<gene>
    <name evidence="2" type="ORF">LptCag_0034</name>
</gene>
<dbReference type="PATRIC" id="fig|178606.4.peg.1632"/>
<evidence type="ECO:0000256" key="1">
    <source>
        <dbReference type="SAM" id="MobiDB-lite"/>
    </source>
</evidence>